<feature type="compositionally biased region" description="Low complexity" evidence="1">
    <location>
        <begin position="43"/>
        <end position="58"/>
    </location>
</feature>
<feature type="compositionally biased region" description="Gly residues" evidence="1">
    <location>
        <begin position="14"/>
        <end position="24"/>
    </location>
</feature>
<dbReference type="Proteomes" id="UP000621210">
    <property type="component" value="Unassembled WGS sequence"/>
</dbReference>
<evidence type="ECO:0000256" key="1">
    <source>
        <dbReference type="SAM" id="MobiDB-lite"/>
    </source>
</evidence>
<proteinExistence type="predicted"/>
<organism evidence="2 3">
    <name type="scientific">Streptomyces griseicoloratus</name>
    <dbReference type="NCBI Taxonomy" id="2752516"/>
    <lineage>
        <taxon>Bacteria</taxon>
        <taxon>Bacillati</taxon>
        <taxon>Actinomycetota</taxon>
        <taxon>Actinomycetes</taxon>
        <taxon>Kitasatosporales</taxon>
        <taxon>Streptomycetaceae</taxon>
        <taxon>Streptomyces</taxon>
    </lineage>
</organism>
<name>A0A926L422_9ACTN</name>
<evidence type="ECO:0000313" key="2">
    <source>
        <dbReference type="EMBL" id="MBD0422175.1"/>
    </source>
</evidence>
<reference evidence="2" key="1">
    <citation type="submission" date="2020-09" db="EMBL/GenBank/DDBJ databases">
        <title>Streptomyces grisecoloratus sp. nov., isolated from cotton soil.</title>
        <authorList>
            <person name="Xing L."/>
        </authorList>
    </citation>
    <scope>NUCLEOTIDE SEQUENCE</scope>
    <source>
        <strain evidence="2">TRM S81-3</strain>
    </source>
</reference>
<accession>A0A926L422</accession>
<feature type="region of interest" description="Disordered" evidence="1">
    <location>
        <begin position="1"/>
        <end position="88"/>
    </location>
</feature>
<feature type="non-terminal residue" evidence="2">
    <location>
        <position position="1"/>
    </location>
</feature>
<dbReference type="EMBL" id="JACVQF010000209">
    <property type="protein sequence ID" value="MBD0422175.1"/>
    <property type="molecule type" value="Genomic_DNA"/>
</dbReference>
<protein>
    <submittedName>
        <fullName evidence="2">Uncharacterized protein</fullName>
    </submittedName>
</protein>
<keyword evidence="3" id="KW-1185">Reference proteome</keyword>
<sequence length="121" mass="11795">DKGHGYSKGDHGKPWGGVHTGGGALASVNQDDWGGSGKGDSGSGYKDSGYGYKDSGSGYKDDSGKGSWGGSDHEKPRGGMHTGGGALAATPAVTAGGLAALAVAGTGLYAVRRKKTAPGTV</sequence>
<comment type="caution">
    <text evidence="2">The sequence shown here is derived from an EMBL/GenBank/DDBJ whole genome shotgun (WGS) entry which is preliminary data.</text>
</comment>
<reference evidence="2" key="2">
    <citation type="submission" date="2020-09" db="EMBL/GenBank/DDBJ databases">
        <authorList>
            <person name="Luo X."/>
        </authorList>
    </citation>
    <scope>NUCLEOTIDE SEQUENCE</scope>
    <source>
        <strain evidence="2">TRM S81-3</strain>
    </source>
</reference>
<evidence type="ECO:0000313" key="3">
    <source>
        <dbReference type="Proteomes" id="UP000621210"/>
    </source>
</evidence>
<gene>
    <name evidence="2" type="ORF">H0H10_23965</name>
</gene>
<dbReference type="AlphaFoldDB" id="A0A926L422"/>